<gene>
    <name evidence="3" type="primary">gatA_1</name>
    <name evidence="3" type="ORF">NCTC13160_00394</name>
</gene>
<dbReference type="EMBL" id="UGSG01000001">
    <property type="protein sequence ID" value="SUA74599.1"/>
    <property type="molecule type" value="Genomic_DNA"/>
</dbReference>
<dbReference type="GO" id="GO:0016874">
    <property type="term" value="F:ligase activity"/>
    <property type="evidence" value="ECO:0007669"/>
    <property type="project" value="UniProtKB-KW"/>
</dbReference>
<feature type="compositionally biased region" description="Polar residues" evidence="1">
    <location>
        <begin position="492"/>
        <end position="503"/>
    </location>
</feature>
<dbReference type="PROSITE" id="PS00571">
    <property type="entry name" value="AMIDASES"/>
    <property type="match status" value="1"/>
</dbReference>
<dbReference type="PANTHER" id="PTHR11895">
    <property type="entry name" value="TRANSAMIDASE"/>
    <property type="match status" value="1"/>
</dbReference>
<evidence type="ECO:0000313" key="4">
    <source>
        <dbReference type="Proteomes" id="UP000254573"/>
    </source>
</evidence>
<keyword evidence="3" id="KW-0436">Ligase</keyword>
<dbReference type="SUPFAM" id="SSF75304">
    <property type="entry name" value="Amidase signature (AS) enzymes"/>
    <property type="match status" value="1"/>
</dbReference>
<dbReference type="EC" id="6.3.5.-" evidence="3"/>
<name>A0A378YDY4_9BURK</name>
<dbReference type="InterPro" id="IPR000120">
    <property type="entry name" value="Amidase"/>
</dbReference>
<dbReference type="InterPro" id="IPR020556">
    <property type="entry name" value="Amidase_CS"/>
</dbReference>
<sequence length="503" mass="52972">MRTLHAKDNGPATDAAVVRDLSGAGCVERTTVALDEARAAGLAGGFVRLRNDSALDQARAVDHAIRDEVAQPNRRLLGAILAHKDMFFRAGELSECGSRILAGHRPSQTATVLSRLDAAGAVDLGALHMAEFAMSPTGFNAHLGHGRNAWSPDHVSGGSSSGSGVAVARGLAFAALGSDTGGSVRIPAAVNGVTGIKPTQHAVSTHGVMPLSPSLDCVGVLARTAADAAAVLETIWGPDANDPHCLVSQARDFTRALAQPLSDRDVVAVPEFDASALISDEIRAAVAGVKQALEACGVTIRQVPLPDLREAGALATLMLGAEAASIHGPWLRERRDAYGEQVLRRLERGLLYPATRYVDALRLRAGYSQSFVERYLAGAQALLLPTLPYAVPTIAETLDGDADAIERRFGDFSYWTRGINYLGLPAVALPAGRTQNGLPTGVQLIGRAWREAALLRLAHQLQQHTGWHLPSVNRVGPLDRAAMPAGLDTAGSPVSQSSMERME</sequence>
<dbReference type="Pfam" id="PF01425">
    <property type="entry name" value="Amidase"/>
    <property type="match status" value="1"/>
</dbReference>
<evidence type="ECO:0000313" key="3">
    <source>
        <dbReference type="EMBL" id="SUA74599.1"/>
    </source>
</evidence>
<dbReference type="Proteomes" id="UP000254573">
    <property type="component" value="Unassembled WGS sequence"/>
</dbReference>
<feature type="region of interest" description="Disordered" evidence="1">
    <location>
        <begin position="482"/>
        <end position="503"/>
    </location>
</feature>
<dbReference type="STRING" id="93220.A6P55_23020"/>
<evidence type="ECO:0000259" key="2">
    <source>
        <dbReference type="Pfam" id="PF01425"/>
    </source>
</evidence>
<dbReference type="PANTHER" id="PTHR11895:SF176">
    <property type="entry name" value="AMIDASE AMID-RELATED"/>
    <property type="match status" value="1"/>
</dbReference>
<dbReference type="KEGG" id="ppnm:LV28_01975"/>
<dbReference type="RefSeq" id="WP_048806342.1">
    <property type="nucleotide sequence ID" value="NZ_CP009553.3"/>
</dbReference>
<dbReference type="Gene3D" id="3.90.1300.10">
    <property type="entry name" value="Amidase signature (AS) domain"/>
    <property type="match status" value="1"/>
</dbReference>
<dbReference type="InterPro" id="IPR023631">
    <property type="entry name" value="Amidase_dom"/>
</dbReference>
<dbReference type="AlphaFoldDB" id="A0A378YDY4"/>
<feature type="domain" description="Amidase" evidence="2">
    <location>
        <begin position="44"/>
        <end position="455"/>
    </location>
</feature>
<dbReference type="OrthoDB" id="8576090at2"/>
<protein>
    <submittedName>
        <fullName evidence="3">Glutamyl-tRNA(Gln) amidotransferase subunit A</fullName>
        <ecNumber evidence="3">6.3.5.-</ecNumber>
    </submittedName>
</protein>
<organism evidence="3 4">
    <name type="scientific">Pandoraea pnomenusa</name>
    <dbReference type="NCBI Taxonomy" id="93220"/>
    <lineage>
        <taxon>Bacteria</taxon>
        <taxon>Pseudomonadati</taxon>
        <taxon>Pseudomonadota</taxon>
        <taxon>Betaproteobacteria</taxon>
        <taxon>Burkholderiales</taxon>
        <taxon>Burkholderiaceae</taxon>
        <taxon>Pandoraea</taxon>
    </lineage>
</organism>
<reference evidence="3 4" key="1">
    <citation type="submission" date="2018-06" db="EMBL/GenBank/DDBJ databases">
        <authorList>
            <consortium name="Pathogen Informatics"/>
            <person name="Doyle S."/>
        </authorList>
    </citation>
    <scope>NUCLEOTIDE SEQUENCE [LARGE SCALE GENOMIC DNA]</scope>
    <source>
        <strain evidence="3 4">NCTC13160</strain>
    </source>
</reference>
<dbReference type="InterPro" id="IPR036928">
    <property type="entry name" value="AS_sf"/>
</dbReference>
<proteinExistence type="predicted"/>
<evidence type="ECO:0000256" key="1">
    <source>
        <dbReference type="SAM" id="MobiDB-lite"/>
    </source>
</evidence>
<accession>A0A378YDY4</accession>
<dbReference type="GO" id="GO:0016740">
    <property type="term" value="F:transferase activity"/>
    <property type="evidence" value="ECO:0007669"/>
    <property type="project" value="UniProtKB-KW"/>
</dbReference>
<keyword evidence="3" id="KW-0808">Transferase</keyword>